<dbReference type="KEGG" id="ppai:E1956_01110"/>
<dbReference type="InterPro" id="IPR009045">
    <property type="entry name" value="Zn_M74/Hedgehog-like"/>
</dbReference>
<reference evidence="1 2" key="1">
    <citation type="submission" date="2019-03" db="EMBL/GenBank/DDBJ databases">
        <title>Paraburkholderia sp. 7MH5, isolated from subtropical forest soil.</title>
        <authorList>
            <person name="Gao Z.-H."/>
            <person name="Qiu L.-H."/>
        </authorList>
    </citation>
    <scope>NUCLEOTIDE SEQUENCE [LARGE SCALE GENOMIC DNA]</scope>
    <source>
        <strain evidence="1 2">7MH5</strain>
    </source>
</reference>
<accession>A0A4P7CJQ1</accession>
<dbReference type="EMBL" id="CP038148">
    <property type="protein sequence ID" value="QBQ95915.1"/>
    <property type="molecule type" value="Genomic_DNA"/>
</dbReference>
<name>A0A4P7CJQ1_9BURK</name>
<dbReference type="RefSeq" id="WP_134746678.1">
    <property type="nucleotide sequence ID" value="NZ_CP038148.1"/>
</dbReference>
<evidence type="ECO:0000313" key="2">
    <source>
        <dbReference type="Proteomes" id="UP000295727"/>
    </source>
</evidence>
<protein>
    <submittedName>
        <fullName evidence="1">DNA phosphorothioation-associated putative methyltransferase</fullName>
    </submittedName>
</protein>
<keyword evidence="1" id="KW-0808">Transferase</keyword>
<dbReference type="GO" id="GO:0008168">
    <property type="term" value="F:methyltransferase activity"/>
    <property type="evidence" value="ECO:0007669"/>
    <property type="project" value="UniProtKB-KW"/>
</dbReference>
<dbReference type="GO" id="GO:0032259">
    <property type="term" value="P:methylation"/>
    <property type="evidence" value="ECO:0007669"/>
    <property type="project" value="UniProtKB-KW"/>
</dbReference>
<dbReference type="NCBIfam" id="TIGR04096">
    <property type="entry name" value="dnd_rel_methyl"/>
    <property type="match status" value="1"/>
</dbReference>
<sequence>MNRRADTVGKRVGSSLYVHRDAALDIDSPSIELFREALAVIAQAEPKWNVVRLSLTDREVAFLDYPLFESEPFPCLASSCLVKLDPEPQFNVRDFRSSLNPPILHRKELLLHPDDTRRCHWSRITADAEAIGLFEESWRIGLRQDWLQRIAEAGYNLIGDTFVPSGNLIDEGTAAPADSPQSATVERYRTALTRLGLSAPMQALIRFGLLTKDKSLFDYGCGKGDDVEGLNSEGYNASGWDPHFAPTAPQVPGDLVSLGFVLNVIEDREERDRTLSDAFGLARIALSVAVMTESASSNRGQPYRDGYLTSRRTFQRYFSQAELKSYIESVLQRPAVLVAPGIAFVFTSDQLEEQFRLDRQRSSRVYLRVAQNRRTTPRVPQPRIQASTALYSANQSEFNRLWTKMLQLGRGPAPEEAEEFADLINACGSLSKAVRLCEANNDLAELVLARQERIDDLRVYFALQAFRDRVALKMLNVSLKQDVRYFFGSLSSAQAAGAELLRTIASPSVIAEACEQAAQNGFGYYPDNHSLQVHTSLVEALPTVLRAYIGAAATIYGDVRSADLVKVHVRSGKLTLLEFDDFDSSPTPLLRRRVKIHLRTQQIDVFESGENYEPTLLLGKSKFINEEFPGYSQQVALDEQLLSLCRSLPAHGPTKSQFEQLLRDERMELSGFELRPSQAIPSLDDACGRWYTYRDLTQCSETAQSTGIENTPLVPQSYNALFALVKNIIDPVIDYFGRIELTHGFCSPQLARAIKRQGVGRIATNLDQHAAHEINGSGNLICSRGGAAVDFLIHDENMYEVAEWITANLPFDRIYIYGTDRPIHVSFSLEPAKQVVFVDRSGGKVRPRIVQDFSALPR</sequence>
<organism evidence="1 2">
    <name type="scientific">Paraburkholderia pallida</name>
    <dbReference type="NCBI Taxonomy" id="2547399"/>
    <lineage>
        <taxon>Bacteria</taxon>
        <taxon>Pseudomonadati</taxon>
        <taxon>Pseudomonadota</taxon>
        <taxon>Betaproteobacteria</taxon>
        <taxon>Burkholderiales</taxon>
        <taxon>Burkholderiaceae</taxon>
        <taxon>Paraburkholderia</taxon>
    </lineage>
</organism>
<dbReference type="AlphaFoldDB" id="A0A4P7CJQ1"/>
<keyword evidence="2" id="KW-1185">Reference proteome</keyword>
<evidence type="ECO:0000313" key="1">
    <source>
        <dbReference type="EMBL" id="QBQ95915.1"/>
    </source>
</evidence>
<gene>
    <name evidence="1" type="ORF">E1956_01110</name>
</gene>
<dbReference type="SUPFAM" id="SSF55166">
    <property type="entry name" value="Hedgehog/DD-peptidase"/>
    <property type="match status" value="1"/>
</dbReference>
<dbReference type="InterPro" id="IPR024019">
    <property type="entry name" value="CHP04096"/>
</dbReference>
<dbReference type="OrthoDB" id="224775at2"/>
<dbReference type="Proteomes" id="UP000295727">
    <property type="component" value="Chromosome 1"/>
</dbReference>
<keyword evidence="1" id="KW-0489">Methyltransferase</keyword>
<proteinExistence type="predicted"/>